<name>A0A9X3YID1_9GAMM</name>
<organism evidence="1 2">
    <name type="scientific">Tahibacter soli</name>
    <dbReference type="NCBI Taxonomy" id="2983605"/>
    <lineage>
        <taxon>Bacteria</taxon>
        <taxon>Pseudomonadati</taxon>
        <taxon>Pseudomonadota</taxon>
        <taxon>Gammaproteobacteria</taxon>
        <taxon>Lysobacterales</taxon>
        <taxon>Rhodanobacteraceae</taxon>
        <taxon>Tahibacter</taxon>
    </lineage>
</organism>
<comment type="caution">
    <text evidence="1">The sequence shown here is derived from an EMBL/GenBank/DDBJ whole genome shotgun (WGS) entry which is preliminary data.</text>
</comment>
<dbReference type="AlphaFoldDB" id="A0A9X3YID1"/>
<sequence>MKAHKPADLIDKWNNDARDLERDAGRATTTPDQKRLLNMHARVKRACAIELRALLERGKDGRS</sequence>
<gene>
    <name evidence="1" type="ORF">OD750_010235</name>
</gene>
<keyword evidence="2" id="KW-1185">Reference proteome</keyword>
<dbReference type="Proteomes" id="UP001139971">
    <property type="component" value="Unassembled WGS sequence"/>
</dbReference>
<dbReference type="RefSeq" id="WP_263544613.1">
    <property type="nucleotide sequence ID" value="NZ_JAOVZO020000015.1"/>
</dbReference>
<evidence type="ECO:0000313" key="2">
    <source>
        <dbReference type="Proteomes" id="UP001139971"/>
    </source>
</evidence>
<reference evidence="1" key="1">
    <citation type="submission" date="2023-02" db="EMBL/GenBank/DDBJ databases">
        <title>Tahibacter soli sp. nov. isolated from soil.</title>
        <authorList>
            <person name="Baek J.H."/>
            <person name="Lee J.K."/>
            <person name="Choi D.G."/>
            <person name="Jeon C.O."/>
        </authorList>
    </citation>
    <scope>NUCLEOTIDE SEQUENCE</scope>
    <source>
        <strain evidence="1">BL</strain>
    </source>
</reference>
<dbReference type="EMBL" id="JAOVZO020000015">
    <property type="protein sequence ID" value="MDC8012921.1"/>
    <property type="molecule type" value="Genomic_DNA"/>
</dbReference>
<accession>A0A9X3YID1</accession>
<evidence type="ECO:0000313" key="1">
    <source>
        <dbReference type="EMBL" id="MDC8012921.1"/>
    </source>
</evidence>
<proteinExistence type="predicted"/>
<protein>
    <submittedName>
        <fullName evidence="1">Uncharacterized protein</fullName>
    </submittedName>
</protein>